<evidence type="ECO:0000313" key="7">
    <source>
        <dbReference type="EMBL" id="TGL47238.1"/>
    </source>
</evidence>
<evidence type="ECO:0000256" key="6">
    <source>
        <dbReference type="SAM" id="MobiDB-lite"/>
    </source>
</evidence>
<dbReference type="EMBL" id="RQGG01000050">
    <property type="protein sequence ID" value="TGL47238.1"/>
    <property type="molecule type" value="Genomic_DNA"/>
</dbReference>
<sequence length="517" mass="60343">MWRSLRFLLLYVSFGIISLRAEGHLLWEDCVWIGMERNVHLKLEKTKTELFPILLKEKWKQYLPKLGVHYFGIFSRNKEQIDQEYRDVRLQIQQMIYDGGETEREKQKIEIKQLIQAEEKKLIREKVFKSISHFYLNANKRMFIDLIYQLRRERYLLEKEKRKTEVAAGIIASKEVTVVPFGEAEFESKRIQAKSQHLLANLELKQSMFLDPAESFLLEPGLMERIQIHPPKTSTIELDENHPLRKKSRLQLELVSLEEQSLENDWKPKFLLGGYVGRNGNAGFPLQNEIYGISIGVQANLGGSSVSSSSQNGIQSEGNGIQRIPGYGPQPVGPGENSFQSGSIGLFDEIGREKKRFDAKLNQEQAHLEKEQTDLILKNNTKSTEIKLFDSYQKYILYLECTKSAIVLLKKKRWEKGLQLISELEYLKWEEEVFLPFEMAIESYFSYLGLAMEMALYLGEDPFSNRYYHVKQEKSRSEFLLILQDWNLTHPIEKKQSSEPNSLKTNPSLWEESDEKR</sequence>
<keyword evidence="8" id="KW-1185">Reference proteome</keyword>
<dbReference type="Proteomes" id="UP000297609">
    <property type="component" value="Unassembled WGS sequence"/>
</dbReference>
<dbReference type="OrthoDB" id="343152at2"/>
<evidence type="ECO:0000256" key="3">
    <source>
        <dbReference type="ARBA" id="ARBA00022692"/>
    </source>
</evidence>
<reference evidence="7" key="1">
    <citation type="journal article" date="2019" name="PLoS Negl. Trop. Dis.">
        <title>Revisiting the worldwide diversity of Leptospira species in the environment.</title>
        <authorList>
            <person name="Vincent A.T."/>
            <person name="Schiettekatte O."/>
            <person name="Bourhy P."/>
            <person name="Veyrier F.J."/>
            <person name="Picardeau M."/>
        </authorList>
    </citation>
    <scope>NUCLEOTIDE SEQUENCE [LARGE SCALE GENOMIC DNA]</scope>
    <source>
        <strain evidence="7">201702454</strain>
    </source>
</reference>
<keyword evidence="2" id="KW-1134">Transmembrane beta strand</keyword>
<organism evidence="7 8">
    <name type="scientific">Leptospira kemamanensis</name>
    <dbReference type="NCBI Taxonomy" id="2484942"/>
    <lineage>
        <taxon>Bacteria</taxon>
        <taxon>Pseudomonadati</taxon>
        <taxon>Spirochaetota</taxon>
        <taxon>Spirochaetia</taxon>
        <taxon>Leptospirales</taxon>
        <taxon>Leptospiraceae</taxon>
        <taxon>Leptospira</taxon>
    </lineage>
</organism>
<dbReference type="Gene3D" id="1.20.1600.10">
    <property type="entry name" value="Outer membrane efflux proteins (OEP)"/>
    <property type="match status" value="1"/>
</dbReference>
<evidence type="ECO:0000256" key="5">
    <source>
        <dbReference type="ARBA" id="ARBA00023237"/>
    </source>
</evidence>
<evidence type="ECO:0000256" key="1">
    <source>
        <dbReference type="ARBA" id="ARBA00004442"/>
    </source>
</evidence>
<dbReference type="GO" id="GO:0009279">
    <property type="term" value="C:cell outer membrane"/>
    <property type="evidence" value="ECO:0007669"/>
    <property type="project" value="UniProtKB-SubCell"/>
</dbReference>
<keyword evidence="4" id="KW-0472">Membrane</keyword>
<gene>
    <name evidence="7" type="ORF">EHQ59_16570</name>
</gene>
<dbReference type="GO" id="GO:0015288">
    <property type="term" value="F:porin activity"/>
    <property type="evidence" value="ECO:0007669"/>
    <property type="project" value="TreeGrafter"/>
</dbReference>
<comment type="subcellular location">
    <subcellularLocation>
        <location evidence="1">Cell outer membrane</location>
    </subcellularLocation>
</comment>
<keyword evidence="5" id="KW-0998">Cell outer membrane</keyword>
<evidence type="ECO:0000256" key="2">
    <source>
        <dbReference type="ARBA" id="ARBA00022452"/>
    </source>
</evidence>
<feature type="compositionally biased region" description="Polar residues" evidence="6">
    <location>
        <begin position="498"/>
        <end position="508"/>
    </location>
</feature>
<dbReference type="InterPro" id="IPR051906">
    <property type="entry name" value="TolC-like"/>
</dbReference>
<dbReference type="SUPFAM" id="SSF56954">
    <property type="entry name" value="Outer membrane efflux proteins (OEP)"/>
    <property type="match status" value="1"/>
</dbReference>
<accession>A0A4R9JMY8</accession>
<dbReference type="RefSeq" id="WP_135620964.1">
    <property type="nucleotide sequence ID" value="NZ_RQGG01000050.1"/>
</dbReference>
<evidence type="ECO:0000256" key="4">
    <source>
        <dbReference type="ARBA" id="ARBA00023136"/>
    </source>
</evidence>
<proteinExistence type="predicted"/>
<dbReference type="GO" id="GO:1990281">
    <property type="term" value="C:efflux pump complex"/>
    <property type="evidence" value="ECO:0007669"/>
    <property type="project" value="TreeGrafter"/>
</dbReference>
<name>A0A4R9JMY8_9LEPT</name>
<dbReference type="PANTHER" id="PTHR30026:SF20">
    <property type="entry name" value="OUTER MEMBRANE PROTEIN TOLC"/>
    <property type="match status" value="1"/>
</dbReference>
<comment type="caution">
    <text evidence="7">The sequence shown here is derived from an EMBL/GenBank/DDBJ whole genome shotgun (WGS) entry which is preliminary data.</text>
</comment>
<dbReference type="GO" id="GO:0015562">
    <property type="term" value="F:efflux transmembrane transporter activity"/>
    <property type="evidence" value="ECO:0007669"/>
    <property type="project" value="TreeGrafter"/>
</dbReference>
<protein>
    <submittedName>
        <fullName evidence="7">Channel protein TolC</fullName>
    </submittedName>
</protein>
<feature type="region of interest" description="Disordered" evidence="6">
    <location>
        <begin position="493"/>
        <end position="517"/>
    </location>
</feature>
<evidence type="ECO:0000313" key="8">
    <source>
        <dbReference type="Proteomes" id="UP000297609"/>
    </source>
</evidence>
<keyword evidence="3" id="KW-0812">Transmembrane</keyword>
<dbReference type="AlphaFoldDB" id="A0A4R9JMY8"/>
<dbReference type="PANTHER" id="PTHR30026">
    <property type="entry name" value="OUTER MEMBRANE PROTEIN TOLC"/>
    <property type="match status" value="1"/>
</dbReference>